<dbReference type="PROSITE" id="PS50893">
    <property type="entry name" value="ABC_TRANSPORTER_2"/>
    <property type="match status" value="1"/>
</dbReference>
<evidence type="ECO:0000256" key="2">
    <source>
        <dbReference type="ARBA" id="ARBA00022741"/>
    </source>
</evidence>
<evidence type="ECO:0000313" key="8">
    <source>
        <dbReference type="Proteomes" id="UP000680670"/>
    </source>
</evidence>
<dbReference type="InterPro" id="IPR027417">
    <property type="entry name" value="P-loop_NTPase"/>
</dbReference>
<keyword evidence="1" id="KW-0813">Transport</keyword>
<gene>
    <name evidence="6" type="ORF">D5F11_014355</name>
    <name evidence="5" type="ORF">J6TS1_25300</name>
</gene>
<evidence type="ECO:0000256" key="1">
    <source>
        <dbReference type="ARBA" id="ARBA00022448"/>
    </source>
</evidence>
<feature type="domain" description="ABC transporter" evidence="4">
    <location>
        <begin position="4"/>
        <end position="229"/>
    </location>
</feature>
<evidence type="ECO:0000259" key="4">
    <source>
        <dbReference type="PROSITE" id="PS50893"/>
    </source>
</evidence>
<sequence length="303" mass="33961">MNIIECTDLTKKYGRHQVLDQLSLTINENKMTGLVGRNGAGKTTLLKLISGFIHPTSGTIEVFSENPFNNLRVSANSIFIDDQMGLPPALTLKEILEEAGRFYEKWDEKLAEGLFDYFSFNPNFHHGNLSKGMKSTFNMILGLASRCALTIFDEPTTGMDAAVRKDFYRALLKDYLAHPRTIIVSSHHLSEIEDVLEDVLLINNGKVRLHLSVSDLKEWAIGLTGKMSAIAKWSENKEIIHEKEAGPGRTFTVVKNDFSEDQINQMKLDGIKVSQVSASDVCVYLTSRQKGGIDDVFNRNEFV</sequence>
<dbReference type="SUPFAM" id="SSF52540">
    <property type="entry name" value="P-loop containing nucleoside triphosphate hydrolases"/>
    <property type="match status" value="1"/>
</dbReference>
<dbReference type="OrthoDB" id="9804819at2"/>
<accession>A0A429X712</accession>
<dbReference type="EMBL" id="QYTW02000014">
    <property type="protein sequence ID" value="RST59061.1"/>
    <property type="molecule type" value="Genomic_DNA"/>
</dbReference>
<evidence type="ECO:0000256" key="3">
    <source>
        <dbReference type="ARBA" id="ARBA00022840"/>
    </source>
</evidence>
<dbReference type="PANTHER" id="PTHR42939:SF1">
    <property type="entry name" value="ABC TRANSPORTER ATP-BINDING PROTEIN ALBC-RELATED"/>
    <property type="match status" value="1"/>
</dbReference>
<dbReference type="AlphaFoldDB" id="A0A429X712"/>
<proteinExistence type="predicted"/>
<dbReference type="GO" id="GO:0005524">
    <property type="term" value="F:ATP binding"/>
    <property type="evidence" value="ECO:0007669"/>
    <property type="project" value="UniProtKB-KW"/>
</dbReference>
<evidence type="ECO:0000313" key="7">
    <source>
        <dbReference type="Proteomes" id="UP000287296"/>
    </source>
</evidence>
<dbReference type="EMBL" id="BORJ01000006">
    <property type="protein sequence ID" value="GIN96660.1"/>
    <property type="molecule type" value="Genomic_DNA"/>
</dbReference>
<protein>
    <submittedName>
        <fullName evidence="5 6">ABC transporter</fullName>
    </submittedName>
</protein>
<dbReference type="GO" id="GO:0016887">
    <property type="term" value="F:ATP hydrolysis activity"/>
    <property type="evidence" value="ECO:0007669"/>
    <property type="project" value="InterPro"/>
</dbReference>
<dbReference type="InterPro" id="IPR003439">
    <property type="entry name" value="ABC_transporter-like_ATP-bd"/>
</dbReference>
<reference evidence="6 7" key="1">
    <citation type="submission" date="2018-12" db="EMBL/GenBank/DDBJ databases">
        <authorList>
            <person name="Sun L."/>
            <person name="Chen Z."/>
        </authorList>
    </citation>
    <scope>NUCLEOTIDE SEQUENCE [LARGE SCALE GENOMIC DNA]</scope>
    <source>
        <strain evidence="6 7">LMG 29736</strain>
    </source>
</reference>
<keyword evidence="3 6" id="KW-0067">ATP-binding</keyword>
<dbReference type="SMART" id="SM00382">
    <property type="entry name" value="AAA"/>
    <property type="match status" value="1"/>
</dbReference>
<dbReference type="Pfam" id="PF00005">
    <property type="entry name" value="ABC_tran"/>
    <property type="match status" value="1"/>
</dbReference>
<evidence type="ECO:0000313" key="5">
    <source>
        <dbReference type="EMBL" id="GIN96660.1"/>
    </source>
</evidence>
<evidence type="ECO:0000313" key="6">
    <source>
        <dbReference type="EMBL" id="RST59061.1"/>
    </source>
</evidence>
<name>A0A429X712_SIMTE</name>
<dbReference type="Gene3D" id="3.40.50.300">
    <property type="entry name" value="P-loop containing nucleotide triphosphate hydrolases"/>
    <property type="match status" value="1"/>
</dbReference>
<keyword evidence="8" id="KW-1185">Reference proteome</keyword>
<reference evidence="5 8" key="2">
    <citation type="submission" date="2021-03" db="EMBL/GenBank/DDBJ databases">
        <title>Antimicrobial resistance genes in bacteria isolated from Japanese honey, and their potential for conferring macrolide and lincosamide resistance in the American foulbrood pathogen Paenibacillus larvae.</title>
        <authorList>
            <person name="Okamoto M."/>
            <person name="Kumagai M."/>
            <person name="Kanamori H."/>
            <person name="Takamatsu D."/>
        </authorList>
    </citation>
    <scope>NUCLEOTIDE SEQUENCE [LARGE SCALE GENOMIC DNA]</scope>
    <source>
        <strain evidence="5 8">J6TS1</strain>
    </source>
</reference>
<dbReference type="InterPro" id="IPR051782">
    <property type="entry name" value="ABC_Transporter_VariousFunc"/>
</dbReference>
<organism evidence="6 7">
    <name type="scientific">Siminovitchia terrae</name>
    <name type="common">Bacillus terrae</name>
    <dbReference type="NCBI Taxonomy" id="1914933"/>
    <lineage>
        <taxon>Bacteria</taxon>
        <taxon>Bacillati</taxon>
        <taxon>Bacillota</taxon>
        <taxon>Bacilli</taxon>
        <taxon>Bacillales</taxon>
        <taxon>Bacillaceae</taxon>
        <taxon>Siminovitchia</taxon>
    </lineage>
</organism>
<dbReference type="RefSeq" id="WP_120117907.1">
    <property type="nucleotide sequence ID" value="NZ_BORJ01000006.1"/>
</dbReference>
<keyword evidence="2" id="KW-0547">Nucleotide-binding</keyword>
<dbReference type="Proteomes" id="UP000680670">
    <property type="component" value="Unassembled WGS sequence"/>
</dbReference>
<dbReference type="PANTHER" id="PTHR42939">
    <property type="entry name" value="ABC TRANSPORTER ATP-BINDING PROTEIN ALBC-RELATED"/>
    <property type="match status" value="1"/>
</dbReference>
<dbReference type="CDD" id="cd03230">
    <property type="entry name" value="ABC_DR_subfamily_A"/>
    <property type="match status" value="1"/>
</dbReference>
<comment type="caution">
    <text evidence="6">The sequence shown here is derived from an EMBL/GenBank/DDBJ whole genome shotgun (WGS) entry which is preliminary data.</text>
</comment>
<dbReference type="Proteomes" id="UP000287296">
    <property type="component" value="Unassembled WGS sequence"/>
</dbReference>
<dbReference type="InterPro" id="IPR003593">
    <property type="entry name" value="AAA+_ATPase"/>
</dbReference>